<accession>A0A8K0QWU5</accession>
<keyword evidence="1" id="KW-0732">Signal</keyword>
<feature type="signal peptide" evidence="1">
    <location>
        <begin position="1"/>
        <end position="29"/>
    </location>
</feature>
<reference evidence="2" key="1">
    <citation type="journal article" date="2021" name="Nat. Commun.">
        <title>Genetic determinants of endophytism in the Arabidopsis root mycobiome.</title>
        <authorList>
            <person name="Mesny F."/>
            <person name="Miyauchi S."/>
            <person name="Thiergart T."/>
            <person name="Pickel B."/>
            <person name="Atanasova L."/>
            <person name="Karlsson M."/>
            <person name="Huettel B."/>
            <person name="Barry K.W."/>
            <person name="Haridas S."/>
            <person name="Chen C."/>
            <person name="Bauer D."/>
            <person name="Andreopoulos W."/>
            <person name="Pangilinan J."/>
            <person name="LaButti K."/>
            <person name="Riley R."/>
            <person name="Lipzen A."/>
            <person name="Clum A."/>
            <person name="Drula E."/>
            <person name="Henrissat B."/>
            <person name="Kohler A."/>
            <person name="Grigoriev I.V."/>
            <person name="Martin F.M."/>
            <person name="Hacquard S."/>
        </authorList>
    </citation>
    <scope>NUCLEOTIDE SEQUENCE</scope>
    <source>
        <strain evidence="2">MPI-SDFR-AT-0120</strain>
    </source>
</reference>
<protein>
    <recommendedName>
        <fullName evidence="4">Secreted protein</fullName>
    </recommendedName>
</protein>
<dbReference type="OrthoDB" id="10519266at2759"/>
<feature type="chain" id="PRO_5035480520" description="Secreted protein" evidence="1">
    <location>
        <begin position="30"/>
        <end position="139"/>
    </location>
</feature>
<keyword evidence="3" id="KW-1185">Reference proteome</keyword>
<organism evidence="2 3">
    <name type="scientific">Paraphoma chrysanthemicola</name>
    <dbReference type="NCBI Taxonomy" id="798071"/>
    <lineage>
        <taxon>Eukaryota</taxon>
        <taxon>Fungi</taxon>
        <taxon>Dikarya</taxon>
        <taxon>Ascomycota</taxon>
        <taxon>Pezizomycotina</taxon>
        <taxon>Dothideomycetes</taxon>
        <taxon>Pleosporomycetidae</taxon>
        <taxon>Pleosporales</taxon>
        <taxon>Pleosporineae</taxon>
        <taxon>Phaeosphaeriaceae</taxon>
        <taxon>Paraphoma</taxon>
    </lineage>
</organism>
<sequence length="139" mass="15121">MHIPRLTSQTSPLAILSLLLATTITLVNAASCNNSGQGNGLKNIRLDDCSAMRAGRGKDYMVEAQTYVCRGQSTDGSYRWCNAALENIREQCKTSNTKGWYDYSWDGVTEHYECTAYIDAGSGGGGKPKPCKKCTPIDL</sequence>
<dbReference type="Proteomes" id="UP000813461">
    <property type="component" value="Unassembled WGS sequence"/>
</dbReference>
<comment type="caution">
    <text evidence="2">The sequence shown here is derived from an EMBL/GenBank/DDBJ whole genome shotgun (WGS) entry which is preliminary data.</text>
</comment>
<evidence type="ECO:0000313" key="3">
    <source>
        <dbReference type="Proteomes" id="UP000813461"/>
    </source>
</evidence>
<evidence type="ECO:0000313" key="2">
    <source>
        <dbReference type="EMBL" id="KAH7072405.1"/>
    </source>
</evidence>
<gene>
    <name evidence="2" type="ORF">FB567DRAFT_554079</name>
</gene>
<name>A0A8K0QWU5_9PLEO</name>
<dbReference type="EMBL" id="JAGMVJ010000023">
    <property type="protein sequence ID" value="KAH7072405.1"/>
    <property type="molecule type" value="Genomic_DNA"/>
</dbReference>
<evidence type="ECO:0000256" key="1">
    <source>
        <dbReference type="SAM" id="SignalP"/>
    </source>
</evidence>
<evidence type="ECO:0008006" key="4">
    <source>
        <dbReference type="Google" id="ProtNLM"/>
    </source>
</evidence>
<dbReference type="AlphaFoldDB" id="A0A8K0QWU5"/>
<proteinExistence type="predicted"/>